<protein>
    <submittedName>
        <fullName evidence="2">5-oxoprolinase (ATP-hydrolyzing)</fullName>
    </submittedName>
</protein>
<sequence length="517" mass="54841">MADPFTLSVVQAGLDSAAEEMFEVLRKTAMSPIIYEVLDVGTGITAADGALVSSGAGIPSFVGVLDKSVKAILAKEGGRIEEGDVFVTNDPNFGGVTHLNDVVVAEPVFFEGACVAWVASIAHWGDIGGSTPGSMATDVTGIVAEGLRLPIVRLFSRGERNAAVADIIQTNSRLPDFVTGDLWAQVSAGRRAARLIRGLCARYGAETIRSAIDDAHATGRARALQGLAELPRGTFEVAQPQDDGSTWRAKITIAEDSFTVDLRDAPDQSPGPYNTCRDGALVACQILFKALTDPDRYANAGSFEPLRVLTRPGSLFDPSPEAAHGYYFETRIRLIDMLWRGLAEQGGVDLPAGSFASIFGVVIAGRHPVTGRRYTMVEPQMGGWGATRERPGNDAMFSTNHGDTFNCPIEVAEARYGFEVIGKWLGARHEAAGEHAGGRGVHTRYRLHADAVISAGFSHGVVPVWALPGASEGGLNRLTLARDGETEAQPTFLSKRRIAAGDELEIATARGGNARAG</sequence>
<comment type="caution">
    <text evidence="2">The sequence shown here is derived from an EMBL/GenBank/DDBJ whole genome shotgun (WGS) entry which is preliminary data.</text>
</comment>
<dbReference type="OrthoDB" id="9761586at2"/>
<dbReference type="InterPro" id="IPR045079">
    <property type="entry name" value="Oxoprolinase-like"/>
</dbReference>
<dbReference type="InterPro" id="IPR003692">
    <property type="entry name" value="Hydantoinase_B"/>
</dbReference>
<dbReference type="PANTHER" id="PTHR11365">
    <property type="entry name" value="5-OXOPROLINASE RELATED"/>
    <property type="match status" value="1"/>
</dbReference>
<dbReference type="Pfam" id="PF02538">
    <property type="entry name" value="Hydantoinase_B"/>
    <property type="match status" value="1"/>
</dbReference>
<gene>
    <name evidence="2" type="ORF">OG2516_16264</name>
</gene>
<evidence type="ECO:0000259" key="1">
    <source>
        <dbReference type="Pfam" id="PF02538"/>
    </source>
</evidence>
<dbReference type="HOGENOM" id="CLU_020413_1_1_5"/>
<dbReference type="AlphaFoldDB" id="Q2CGR3"/>
<accession>Q2CGR3</accession>
<evidence type="ECO:0000313" key="2">
    <source>
        <dbReference type="EMBL" id="EAR51872.1"/>
    </source>
</evidence>
<dbReference type="GO" id="GO:0005829">
    <property type="term" value="C:cytosol"/>
    <property type="evidence" value="ECO:0007669"/>
    <property type="project" value="TreeGrafter"/>
</dbReference>
<feature type="domain" description="Hydantoinase B/oxoprolinase" evidence="1">
    <location>
        <begin position="3"/>
        <end position="512"/>
    </location>
</feature>
<dbReference type="STRING" id="314256.OG2516_16264"/>
<dbReference type="eggNOG" id="COG0146">
    <property type="taxonomic scope" value="Bacteria"/>
</dbReference>
<proteinExistence type="predicted"/>
<dbReference type="GO" id="GO:0017168">
    <property type="term" value="F:5-oxoprolinase (ATP-hydrolyzing) activity"/>
    <property type="evidence" value="ECO:0007669"/>
    <property type="project" value="TreeGrafter"/>
</dbReference>
<dbReference type="GO" id="GO:0006749">
    <property type="term" value="P:glutathione metabolic process"/>
    <property type="evidence" value="ECO:0007669"/>
    <property type="project" value="TreeGrafter"/>
</dbReference>
<reference evidence="2 3" key="1">
    <citation type="journal article" date="2010" name="J. Bacteriol.">
        <title>Genome sequences of Oceanicola granulosus HTCC2516(T) and Oceanicola batsensis HTCC2597(TDelta).</title>
        <authorList>
            <person name="Thrash J.C."/>
            <person name="Cho J.C."/>
            <person name="Vergin K.L."/>
            <person name="Giovannoni S.J."/>
        </authorList>
    </citation>
    <scope>NUCLEOTIDE SEQUENCE [LARGE SCALE GENOMIC DNA]</scope>
    <source>
        <strain evidence="3">ATCC BAA-861 / DSM 15982 / KCTC 12143 / HTCC2516</strain>
    </source>
</reference>
<name>Q2CGR3_OCEGH</name>
<dbReference type="EMBL" id="AAOT01000008">
    <property type="protein sequence ID" value="EAR51872.1"/>
    <property type="molecule type" value="Genomic_DNA"/>
</dbReference>
<evidence type="ECO:0000313" key="3">
    <source>
        <dbReference type="Proteomes" id="UP000003635"/>
    </source>
</evidence>
<dbReference type="PANTHER" id="PTHR11365:SF23">
    <property type="entry name" value="HYPOTHETICAL 5-OXOPROLINASE (EUROFUNG)-RELATED"/>
    <property type="match status" value="1"/>
</dbReference>
<organism evidence="2 3">
    <name type="scientific">Oceanicola granulosus (strain ATCC BAA-861 / DSM 15982 / KCTC 12143 / HTCC2516)</name>
    <dbReference type="NCBI Taxonomy" id="314256"/>
    <lineage>
        <taxon>Bacteria</taxon>
        <taxon>Pseudomonadati</taxon>
        <taxon>Pseudomonadota</taxon>
        <taxon>Alphaproteobacteria</taxon>
        <taxon>Rhodobacterales</taxon>
        <taxon>Roseobacteraceae</taxon>
        <taxon>Oceanicola</taxon>
    </lineage>
</organism>
<dbReference type="Proteomes" id="UP000003635">
    <property type="component" value="Unassembled WGS sequence"/>
</dbReference>
<dbReference type="RefSeq" id="WP_007257199.1">
    <property type="nucleotide sequence ID" value="NZ_CH724111.1"/>
</dbReference>
<keyword evidence="3" id="KW-1185">Reference proteome</keyword>